<evidence type="ECO:0008006" key="4">
    <source>
        <dbReference type="Google" id="ProtNLM"/>
    </source>
</evidence>
<evidence type="ECO:0000313" key="3">
    <source>
        <dbReference type="Proteomes" id="UP000199337"/>
    </source>
</evidence>
<keyword evidence="3" id="KW-1185">Reference proteome</keyword>
<dbReference type="Proteomes" id="UP000199337">
    <property type="component" value="Unassembled WGS sequence"/>
</dbReference>
<dbReference type="PROSITE" id="PS51257">
    <property type="entry name" value="PROKAR_LIPOPROTEIN"/>
    <property type="match status" value="1"/>
</dbReference>
<dbReference type="STRING" id="341036.SAMN05660649_00481"/>
<dbReference type="EMBL" id="FOOX01000001">
    <property type="protein sequence ID" value="SFG01565.1"/>
    <property type="molecule type" value="Genomic_DNA"/>
</dbReference>
<reference evidence="3" key="1">
    <citation type="submission" date="2016-10" db="EMBL/GenBank/DDBJ databases">
        <authorList>
            <person name="Varghese N."/>
            <person name="Submissions S."/>
        </authorList>
    </citation>
    <scope>NUCLEOTIDE SEQUENCE [LARGE SCALE GENOMIC DNA]</scope>
    <source>
        <strain evidence="3">DSM 17038</strain>
    </source>
</reference>
<accession>A0A1I2NCB3</accession>
<feature type="transmembrane region" description="Helical" evidence="1">
    <location>
        <begin position="106"/>
        <end position="124"/>
    </location>
</feature>
<keyword evidence="1" id="KW-0812">Transmembrane</keyword>
<gene>
    <name evidence="2" type="ORF">SAMN05660649_00481</name>
</gene>
<name>A0A1I2NCB3_9FIRM</name>
<dbReference type="OrthoDB" id="8266131at2"/>
<dbReference type="InterPro" id="IPR009476">
    <property type="entry name" value="DUF1097"/>
</dbReference>
<keyword evidence="1" id="KW-1133">Transmembrane helix</keyword>
<feature type="transmembrane region" description="Helical" evidence="1">
    <location>
        <begin position="53"/>
        <end position="71"/>
    </location>
</feature>
<dbReference type="RefSeq" id="WP_092468316.1">
    <property type="nucleotide sequence ID" value="NZ_FOOX01000001.1"/>
</dbReference>
<evidence type="ECO:0000256" key="1">
    <source>
        <dbReference type="SAM" id="Phobius"/>
    </source>
</evidence>
<protein>
    <recommendedName>
        <fullName evidence="4">DUF1097 domain-containing protein</fullName>
    </recommendedName>
</protein>
<organism evidence="2 3">
    <name type="scientific">Desulfotruncus arcticus DSM 17038</name>
    <dbReference type="NCBI Taxonomy" id="1121424"/>
    <lineage>
        <taxon>Bacteria</taxon>
        <taxon>Bacillati</taxon>
        <taxon>Bacillota</taxon>
        <taxon>Clostridia</taxon>
        <taxon>Eubacteriales</taxon>
        <taxon>Desulfallaceae</taxon>
        <taxon>Desulfotruncus</taxon>
    </lineage>
</organism>
<feature type="transmembrane region" description="Helical" evidence="1">
    <location>
        <begin position="136"/>
        <end position="162"/>
    </location>
</feature>
<evidence type="ECO:0000313" key="2">
    <source>
        <dbReference type="EMBL" id="SFG01565.1"/>
    </source>
</evidence>
<proteinExistence type="predicted"/>
<feature type="transmembrane region" description="Helical" evidence="1">
    <location>
        <begin position="29"/>
        <end position="46"/>
    </location>
</feature>
<sequence>MKTLIPIEIVVALLAAVSCLVALPQLGLPVWALFIAWAWYFALGANTSVFKSVYPAALAGAVLAALCIWLINVFMGFLSLMPAMMLAVFITVLLLMLVLRVPATSCGLAAFNGYSCVFATYYGGFFHQTGSAGQDILIAFAFSIVANLIGPVFGYLSIYLTFPRQAENKSENAGM</sequence>
<dbReference type="AlphaFoldDB" id="A0A1I2NCB3"/>
<keyword evidence="1" id="KW-0472">Membrane</keyword>
<feature type="transmembrane region" description="Helical" evidence="1">
    <location>
        <begin position="77"/>
        <end position="99"/>
    </location>
</feature>
<dbReference type="Pfam" id="PF06496">
    <property type="entry name" value="DUF1097"/>
    <property type="match status" value="1"/>
</dbReference>